<evidence type="ECO:0000313" key="4">
    <source>
        <dbReference type="Proteomes" id="UP000785679"/>
    </source>
</evidence>
<sequence length="1119" mass="126390">MFLVRYNNLETANNYHQFVLGLIGPSCYNYSTQISLDKIVNNQGAQLLYNQFRLKSVAMLDSLKTVAVNSSSNQLDATMAGSSNLNLSGNSPDLEANRILFHLASKKSKTRVMKAISGSIKRKSKVLKGLKHFWLSQDLFGKRVELTFKGKLSYHTSVGAAVSVLIKAVLCIYIIYEFILIFQRKHPSISIKEQLVDPDSNSEYNLLEYGMNFGVGVKTRLPQTSRLLVNSSFSAHPQTFDLEMGNITHNYLTELPSNYGKIIATKETRTKQQATTGSTSSVFSVSQKALNMRKCDTVRDFVGGGILGSEWRSAWWKEVDLSNHLCIDKESEAFVEDDYKINGNTIFADEITSLNIKLEQCKNETGVICAPQEDIDIFIQSLTLELVYTNTLFDFKLFDDPIVRHLEEPIQMNLKSNGIITTEMLYMEATTELYDQYLSYWQKDNHRFMLVSRVEKDNIPIAGDAQTAVRAHIKIRMDQKKIIYGRVAQTVVSSLESIGGFQESLMHIGLFFVFFVQERMFKSSFIKELYQVSTEAGAGIKEEDLVALANDQDQMPEALANQILDFVQKKRARFVYGYTQLIHYLSRCLCFKTTRRLKKETQNLDHLLYAKGDSKLRRELDIVNLVRQLRQLRLMAQALMPDKNRLLLRFQRKHVIELTSSSSDSDHYDYDPMKMLQSGEGLLKVRQIAKMSKVFDQAKEDKLEKVDKNVLKGLFRRRNTAKQKEIERYRRSAMTLYDMISSHMKSQIAARKRYASDEDRQGGEGDQEQPLTTFEEEDITSSNPEQENDVINDQSLQLYKEAIERTVKQNPALPALFESGRISKSQMHAIRKSIFMPMVSKIAAASVDEGGYDSKKTAKVKFQDASSPTPSGDISHLGQSFKSTLQQLKSLKSSFKMHGGSPPNRILEKIPGIEEDSGEEETKGEELKDILPKKSKLSGSKQGSFKVGGGKQGSFKLGSGSKQGSFKHQKKVKRQQTGFYGNISDFDKSSEQLNDDYHAGREDSESYSGGDDTKNIGRSQASSRSSKKSIKKNLKPSLFKKADHGLSSTFKPVGGGSLIENEVDDIFPFEESQKEEQPPTEIRQSMIGSGDVKLGEDEQGEKDEDSNNSKKANERIFSQ</sequence>
<dbReference type="PANTHER" id="PTHR31398">
    <property type="entry name" value="MEIOTIC NUCLEAR DIVISION PROTEIN 1 HOMOLOG"/>
    <property type="match status" value="1"/>
</dbReference>
<evidence type="ECO:0000313" key="3">
    <source>
        <dbReference type="EMBL" id="TNV85152.1"/>
    </source>
</evidence>
<keyword evidence="2" id="KW-1133">Transmembrane helix</keyword>
<feature type="region of interest" description="Disordered" evidence="1">
    <location>
        <begin position="894"/>
        <end position="1119"/>
    </location>
</feature>
<dbReference type="AlphaFoldDB" id="A0A8J8P152"/>
<proteinExistence type="predicted"/>
<feature type="compositionally biased region" description="Basic and acidic residues" evidence="1">
    <location>
        <begin position="754"/>
        <end position="763"/>
    </location>
</feature>
<feature type="region of interest" description="Disordered" evidence="1">
    <location>
        <begin position="749"/>
        <end position="791"/>
    </location>
</feature>
<accession>A0A8J8P152</accession>
<protein>
    <submittedName>
        <fullName evidence="3">Uncharacterized protein</fullName>
    </submittedName>
</protein>
<gene>
    <name evidence="3" type="ORF">FGO68_gene10495</name>
</gene>
<comment type="caution">
    <text evidence="3">The sequence shown here is derived from an EMBL/GenBank/DDBJ whole genome shotgun (WGS) entry which is preliminary data.</text>
</comment>
<feature type="compositionally biased region" description="Basic and acidic residues" evidence="1">
    <location>
        <begin position="985"/>
        <end position="1004"/>
    </location>
</feature>
<dbReference type="GO" id="GO:0007131">
    <property type="term" value="P:reciprocal meiotic recombination"/>
    <property type="evidence" value="ECO:0007669"/>
    <property type="project" value="TreeGrafter"/>
</dbReference>
<keyword evidence="4" id="KW-1185">Reference proteome</keyword>
<dbReference type="GO" id="GO:0005634">
    <property type="term" value="C:nucleus"/>
    <property type="evidence" value="ECO:0007669"/>
    <property type="project" value="TreeGrafter"/>
</dbReference>
<keyword evidence="2" id="KW-0472">Membrane</keyword>
<feature type="compositionally biased region" description="Basic and acidic residues" evidence="1">
    <location>
        <begin position="1105"/>
        <end position="1119"/>
    </location>
</feature>
<evidence type="ECO:0000256" key="1">
    <source>
        <dbReference type="SAM" id="MobiDB-lite"/>
    </source>
</evidence>
<dbReference type="Proteomes" id="UP000785679">
    <property type="component" value="Unassembled WGS sequence"/>
</dbReference>
<feature type="compositionally biased region" description="Basic residues" evidence="1">
    <location>
        <begin position="1025"/>
        <end position="1034"/>
    </location>
</feature>
<name>A0A8J8P152_HALGN</name>
<reference evidence="3" key="1">
    <citation type="submission" date="2019-06" db="EMBL/GenBank/DDBJ databases">
        <authorList>
            <person name="Zheng W."/>
        </authorList>
    </citation>
    <scope>NUCLEOTIDE SEQUENCE</scope>
    <source>
        <strain evidence="3">QDHG01</strain>
    </source>
</reference>
<feature type="compositionally biased region" description="Polar residues" evidence="1">
    <location>
        <begin position="780"/>
        <end position="791"/>
    </location>
</feature>
<feature type="compositionally biased region" description="Basic and acidic residues" evidence="1">
    <location>
        <begin position="920"/>
        <end position="932"/>
    </location>
</feature>
<evidence type="ECO:0000256" key="2">
    <source>
        <dbReference type="SAM" id="Phobius"/>
    </source>
</evidence>
<feature type="transmembrane region" description="Helical" evidence="2">
    <location>
        <begin position="152"/>
        <end position="176"/>
    </location>
</feature>
<keyword evidence="2" id="KW-0812">Transmembrane</keyword>
<dbReference type="EMBL" id="RRYP01002092">
    <property type="protein sequence ID" value="TNV85152.1"/>
    <property type="molecule type" value="Genomic_DNA"/>
</dbReference>
<feature type="compositionally biased region" description="Basic residues" evidence="1">
    <location>
        <begin position="965"/>
        <end position="974"/>
    </location>
</feature>
<organism evidence="3 4">
    <name type="scientific">Halteria grandinella</name>
    <dbReference type="NCBI Taxonomy" id="5974"/>
    <lineage>
        <taxon>Eukaryota</taxon>
        <taxon>Sar</taxon>
        <taxon>Alveolata</taxon>
        <taxon>Ciliophora</taxon>
        <taxon>Intramacronucleata</taxon>
        <taxon>Spirotrichea</taxon>
        <taxon>Stichotrichia</taxon>
        <taxon>Sporadotrichida</taxon>
        <taxon>Halteriidae</taxon>
        <taxon>Halteria</taxon>
    </lineage>
</organism>
<dbReference type="PANTHER" id="PTHR31398:SF0">
    <property type="entry name" value="MEIOTIC NUCLEAR DIVISION PROTEIN 1 HOMOLOG"/>
    <property type="match status" value="1"/>
</dbReference>